<dbReference type="PANTHER" id="PTHR10166">
    <property type="entry name" value="VOLTAGE-DEPENDENT CALCIUM CHANNEL SUBUNIT ALPHA-2/DELTA-RELATED"/>
    <property type="match status" value="1"/>
</dbReference>
<dbReference type="InterPro" id="IPR051173">
    <property type="entry name" value="Ca_channel_alpha-2/delta"/>
</dbReference>
<feature type="non-terminal residue" evidence="3">
    <location>
        <position position="1"/>
    </location>
</feature>
<feature type="transmembrane region" description="Helical" evidence="1">
    <location>
        <begin position="767"/>
        <end position="785"/>
    </location>
</feature>
<name>A0A6P4EYB9_DRORH</name>
<gene>
    <name evidence="3" type="primary">LOC108047466</name>
</gene>
<dbReference type="InterPro" id="IPR013680">
    <property type="entry name" value="VDCC_a2/dsu"/>
</dbReference>
<reference evidence="3" key="1">
    <citation type="submission" date="2025-08" db="UniProtKB">
        <authorList>
            <consortium name="RefSeq"/>
        </authorList>
    </citation>
    <scope>IDENTIFICATION</scope>
</reference>
<dbReference type="Gene3D" id="3.30.450.20">
    <property type="entry name" value="PAS domain"/>
    <property type="match status" value="1"/>
</dbReference>
<evidence type="ECO:0000313" key="3">
    <source>
        <dbReference type="RefSeq" id="XP_016983150.1"/>
    </source>
</evidence>
<keyword evidence="1" id="KW-0812">Transmembrane</keyword>
<keyword evidence="1" id="KW-0472">Membrane</keyword>
<dbReference type="OrthoDB" id="10054666at2759"/>
<dbReference type="GO" id="GO:0005891">
    <property type="term" value="C:voltage-gated calcium channel complex"/>
    <property type="evidence" value="ECO:0007669"/>
    <property type="project" value="TreeGrafter"/>
</dbReference>
<dbReference type="AlphaFoldDB" id="A0A6P4EYB9"/>
<sequence>LLRKYYDSRHCSTNSTCNQAIMLVTDGVAGNTTDVFQKYNWGNGENGTSRMNTRIFTYLLGKEVTKVREIQWMACLNRGYYSHVQTLDEVHEEVLKYVDVIATPLVLQNEQHPPTWTHAFTDKTYDPKTSTDRRPRLMIAVGVPAFDRFYRHANTTNPRARLLGVAGTDVPVEDIDKLTLPYKLGVNGYSFVVSNNGYVLLHPDLRPLGTNGKMNPNYNSIDFTEVEHLFEDKNPREPGESILNIRNAMVRHESNEFKDISVKFHYDTMRRVSEEKQDYFFAPLPNTPFTLGIVMPSEYGKTWIKVGEEVDKNRHMKINIPDFFMGDNWKVHPDWCRKTLGDDAYYCNKELVNLLIFDAKVTNSSYGVWRFENDEERQLIERFGADLRFVATMSGLTRWQFIFGEVEVETDREFGDYHTKAIDETWYKSAILQHHEDRTESFVYSVKHYTDHMENNEVKITASHAIFPRDGGKEAPACVVGFQFSHARMWERFFSITAVDHCDSCLPICTDDDVDCVVIDNNAYIVIGQNINTTGKFFGEFHGDVMAAMVEKGIFLSIEVYDYQEQCKEEPKAGSYGHGLLHPLRLLTLGWKWLVGRLFFQYQRIQWWADGAPFMEYTDEIEDEYVAVGDGGKASASKPKEDSDDENAMFDEPEPDPIYEACDMRSTLYALQPSALVGINDFVQAPSTRPFLVKKIPNSNLVLVVVNVLMPSRSVRLTTEPQRMEYTNQFPCYKLNMSFYERRRIEECYTEHEDEELYTYCGNASRLGLTLQLLPLTIILMFYLTHSFMR</sequence>
<feature type="domain" description="Voltage-dependent calcium channel alpha-2/delta subunit conserved region" evidence="2">
    <location>
        <begin position="343"/>
        <end position="573"/>
    </location>
</feature>
<accession>A0A6P4EYB9</accession>
<dbReference type="Pfam" id="PF08473">
    <property type="entry name" value="VGCC_alpha2"/>
    <property type="match status" value="1"/>
</dbReference>
<evidence type="ECO:0000259" key="2">
    <source>
        <dbReference type="Pfam" id="PF08473"/>
    </source>
</evidence>
<dbReference type="RefSeq" id="XP_016983150.1">
    <property type="nucleotide sequence ID" value="XM_017127661.1"/>
</dbReference>
<organism evidence="3">
    <name type="scientific">Drosophila rhopaloa</name>
    <name type="common">Fruit fly</name>
    <dbReference type="NCBI Taxonomy" id="1041015"/>
    <lineage>
        <taxon>Eukaryota</taxon>
        <taxon>Metazoa</taxon>
        <taxon>Ecdysozoa</taxon>
        <taxon>Arthropoda</taxon>
        <taxon>Hexapoda</taxon>
        <taxon>Insecta</taxon>
        <taxon>Pterygota</taxon>
        <taxon>Neoptera</taxon>
        <taxon>Endopterygota</taxon>
        <taxon>Diptera</taxon>
        <taxon>Brachycera</taxon>
        <taxon>Muscomorpha</taxon>
        <taxon>Ephydroidea</taxon>
        <taxon>Drosophilidae</taxon>
        <taxon>Drosophila</taxon>
        <taxon>Sophophora</taxon>
    </lineage>
</organism>
<evidence type="ECO:0000256" key="1">
    <source>
        <dbReference type="SAM" id="Phobius"/>
    </source>
</evidence>
<dbReference type="PANTHER" id="PTHR10166:SF31">
    <property type="entry name" value="CA[2+] CHANNEL MUSCLE-SPECIFIC ALPHA2_DELTA SUBUNIT, ISOFORM A"/>
    <property type="match status" value="1"/>
</dbReference>
<protein>
    <submittedName>
        <fullName evidence="3">Voltage-dependent calcium channel subunit alpha-2/delta-3</fullName>
    </submittedName>
</protein>
<proteinExistence type="predicted"/>
<dbReference type="FunFam" id="3.30.450.20:FF:000057">
    <property type="entry name" value="Voltage-dependent calcium channel subunit alpha-2/delta-4"/>
    <property type="match status" value="1"/>
</dbReference>
<keyword evidence="1" id="KW-1133">Transmembrane helix</keyword>
<dbReference type="GO" id="GO:0005245">
    <property type="term" value="F:voltage-gated calcium channel activity"/>
    <property type="evidence" value="ECO:0007669"/>
    <property type="project" value="TreeGrafter"/>
</dbReference>